<evidence type="ECO:0000259" key="7">
    <source>
        <dbReference type="Pfam" id="PF18317"/>
    </source>
</evidence>
<evidence type="ECO:0000313" key="8">
    <source>
        <dbReference type="EMBL" id="WXB75123.1"/>
    </source>
</evidence>
<dbReference type="Gene3D" id="3.40.50.720">
    <property type="entry name" value="NAD(P)-binding Rossmann-like Domain"/>
    <property type="match status" value="1"/>
</dbReference>
<dbReference type="CDD" id="cd01065">
    <property type="entry name" value="NAD_bind_Shikimate_DH"/>
    <property type="match status" value="1"/>
</dbReference>
<evidence type="ECO:0000259" key="5">
    <source>
        <dbReference type="Pfam" id="PF01488"/>
    </source>
</evidence>
<evidence type="ECO:0000313" key="9">
    <source>
        <dbReference type="Proteomes" id="UP001382727"/>
    </source>
</evidence>
<evidence type="ECO:0000259" key="6">
    <source>
        <dbReference type="Pfam" id="PF08501"/>
    </source>
</evidence>
<dbReference type="Proteomes" id="UP001382727">
    <property type="component" value="Chromosome"/>
</dbReference>
<dbReference type="Gene3D" id="3.40.50.10860">
    <property type="entry name" value="Leucine Dehydrogenase, chain A, domain 1"/>
    <property type="match status" value="1"/>
</dbReference>
<dbReference type="InterPro" id="IPR046346">
    <property type="entry name" value="Aminoacid_DH-like_N_sf"/>
</dbReference>
<accession>A0ABZ2MDM4</accession>
<keyword evidence="3" id="KW-0028">Amino-acid biosynthesis</keyword>
<dbReference type="InterPro" id="IPR006151">
    <property type="entry name" value="Shikm_DH/Glu-tRNA_Rdtase"/>
</dbReference>
<evidence type="ECO:0000256" key="4">
    <source>
        <dbReference type="ARBA" id="ARBA00049442"/>
    </source>
</evidence>
<dbReference type="GO" id="GO:0004764">
    <property type="term" value="F:shikimate 3-dehydrogenase (NADP+) activity"/>
    <property type="evidence" value="ECO:0007669"/>
    <property type="project" value="UniProtKB-EC"/>
</dbReference>
<dbReference type="SUPFAM" id="SSF51735">
    <property type="entry name" value="NAD(P)-binding Rossmann-fold domains"/>
    <property type="match status" value="1"/>
</dbReference>
<gene>
    <name evidence="8" type="ORF">V1351_09065</name>
</gene>
<dbReference type="EC" id="1.1.1.25" evidence="2"/>
<dbReference type="SUPFAM" id="SSF53223">
    <property type="entry name" value="Aminoacid dehydrogenase-like, N-terminal domain"/>
    <property type="match status" value="1"/>
</dbReference>
<dbReference type="PANTHER" id="PTHR21089:SF1">
    <property type="entry name" value="BIFUNCTIONAL 3-DEHYDROQUINATE DEHYDRATASE_SHIKIMATE DEHYDROGENASE, CHLOROPLASTIC"/>
    <property type="match status" value="1"/>
</dbReference>
<comment type="pathway">
    <text evidence="1">Metabolic intermediate biosynthesis; chorismate biosynthesis; chorismate from D-erythrose 4-phosphate and phosphoenolpyruvate: step 4/7.</text>
</comment>
<feature type="domain" description="Quinate/shikimate 5-dehydrogenase/glutamyl-tRNA reductase" evidence="5">
    <location>
        <begin position="127"/>
        <end position="179"/>
    </location>
</feature>
<evidence type="ECO:0000256" key="1">
    <source>
        <dbReference type="ARBA" id="ARBA00004871"/>
    </source>
</evidence>
<name>A0ABZ2MDM4_9MICO</name>
<dbReference type="EMBL" id="CP144913">
    <property type="protein sequence ID" value="WXB75123.1"/>
    <property type="molecule type" value="Genomic_DNA"/>
</dbReference>
<dbReference type="Pfam" id="PF18317">
    <property type="entry name" value="SDH_C"/>
    <property type="match status" value="1"/>
</dbReference>
<keyword evidence="8" id="KW-0560">Oxidoreductase</keyword>
<keyword evidence="9" id="KW-1185">Reference proteome</keyword>
<proteinExistence type="predicted"/>
<sequence>MSDPVRSRRTLRAGVLGSPVAHSLSPTLHRAGYVAAGLTDWTYTAHEVDEGGLTPFVADLTEDWRGLSLTMPLKVAATGLAESVTDTARAARAINTLVRTDTGWAADNTDVHGITAALREAGVDGVDRATVVGSGATARSAVLALTDLGATRITVAARTPQRAEALRDVAEVGLEIVPIERWSRTGAPAVISTLPGGEANAAAAGHIDDGLAGATVLDVVYADWPTPLARAAADHGARVVSGLEMLVHQAARQFELFTGKSAPVAAMQAAGLAALGQTPDA</sequence>
<dbReference type="Pfam" id="PF08501">
    <property type="entry name" value="Shikimate_dh_N"/>
    <property type="match status" value="1"/>
</dbReference>
<organism evidence="8 9">
    <name type="scientific">Janibacter alittae</name>
    <dbReference type="NCBI Taxonomy" id="3115209"/>
    <lineage>
        <taxon>Bacteria</taxon>
        <taxon>Bacillati</taxon>
        <taxon>Actinomycetota</taxon>
        <taxon>Actinomycetes</taxon>
        <taxon>Micrococcales</taxon>
        <taxon>Intrasporangiaceae</taxon>
        <taxon>Janibacter</taxon>
    </lineage>
</organism>
<feature type="domain" description="SDH C-terminal" evidence="7">
    <location>
        <begin position="242"/>
        <end position="270"/>
    </location>
</feature>
<comment type="catalytic activity">
    <reaction evidence="4">
        <text>shikimate + NADP(+) = 3-dehydroshikimate + NADPH + H(+)</text>
        <dbReference type="Rhea" id="RHEA:17737"/>
        <dbReference type="ChEBI" id="CHEBI:15378"/>
        <dbReference type="ChEBI" id="CHEBI:16630"/>
        <dbReference type="ChEBI" id="CHEBI:36208"/>
        <dbReference type="ChEBI" id="CHEBI:57783"/>
        <dbReference type="ChEBI" id="CHEBI:58349"/>
        <dbReference type="EC" id="1.1.1.25"/>
    </reaction>
</comment>
<dbReference type="InterPro" id="IPR041121">
    <property type="entry name" value="SDH_C"/>
</dbReference>
<protein>
    <recommendedName>
        <fullName evidence="2">shikimate dehydrogenase (NADP(+))</fullName>
        <ecNumber evidence="2">1.1.1.25</ecNumber>
    </recommendedName>
</protein>
<dbReference type="PANTHER" id="PTHR21089">
    <property type="entry name" value="SHIKIMATE DEHYDROGENASE"/>
    <property type="match status" value="1"/>
</dbReference>
<dbReference type="InterPro" id="IPR022893">
    <property type="entry name" value="Shikimate_DH_fam"/>
</dbReference>
<feature type="domain" description="Shikimate dehydrogenase substrate binding N-terminal" evidence="6">
    <location>
        <begin position="15"/>
        <end position="97"/>
    </location>
</feature>
<evidence type="ECO:0000256" key="2">
    <source>
        <dbReference type="ARBA" id="ARBA00012962"/>
    </source>
</evidence>
<evidence type="ECO:0000256" key="3">
    <source>
        <dbReference type="ARBA" id="ARBA00023141"/>
    </source>
</evidence>
<dbReference type="RefSeq" id="WP_338747836.1">
    <property type="nucleotide sequence ID" value="NZ_CP144913.1"/>
</dbReference>
<dbReference type="NCBIfam" id="NF001311">
    <property type="entry name" value="PRK00258.1-3"/>
    <property type="match status" value="1"/>
</dbReference>
<dbReference type="InterPro" id="IPR036291">
    <property type="entry name" value="NAD(P)-bd_dom_sf"/>
</dbReference>
<keyword evidence="3" id="KW-0057">Aromatic amino acid biosynthesis</keyword>
<dbReference type="Pfam" id="PF01488">
    <property type="entry name" value="Shikimate_DH"/>
    <property type="match status" value="1"/>
</dbReference>
<reference evidence="8 9" key="1">
    <citation type="submission" date="2024-02" db="EMBL/GenBank/DDBJ databases">
        <title>Janibacter sp. nov., isolated from gut of marine sandworm.</title>
        <authorList>
            <person name="Kim B."/>
            <person name="Jun M.O."/>
            <person name="Shin N.-R."/>
        </authorList>
    </citation>
    <scope>NUCLEOTIDE SEQUENCE [LARGE SCALE GENOMIC DNA]</scope>
    <source>
        <strain evidence="8 9">A1S7</strain>
    </source>
</reference>
<dbReference type="InterPro" id="IPR013708">
    <property type="entry name" value="Shikimate_DH-bd_N"/>
</dbReference>